<dbReference type="EMBL" id="BMAO01001298">
    <property type="protein sequence ID" value="GFQ72203.1"/>
    <property type="molecule type" value="Genomic_DNA"/>
</dbReference>
<evidence type="ECO:0000313" key="2">
    <source>
        <dbReference type="Proteomes" id="UP000887116"/>
    </source>
</evidence>
<organism evidence="1 2">
    <name type="scientific">Trichonephila clavata</name>
    <name type="common">Joro spider</name>
    <name type="synonym">Nephila clavata</name>
    <dbReference type="NCBI Taxonomy" id="2740835"/>
    <lineage>
        <taxon>Eukaryota</taxon>
        <taxon>Metazoa</taxon>
        <taxon>Ecdysozoa</taxon>
        <taxon>Arthropoda</taxon>
        <taxon>Chelicerata</taxon>
        <taxon>Arachnida</taxon>
        <taxon>Araneae</taxon>
        <taxon>Araneomorphae</taxon>
        <taxon>Entelegynae</taxon>
        <taxon>Araneoidea</taxon>
        <taxon>Nephilidae</taxon>
        <taxon>Trichonephila</taxon>
    </lineage>
</organism>
<dbReference type="Proteomes" id="UP000887116">
    <property type="component" value="Unassembled WGS sequence"/>
</dbReference>
<proteinExistence type="predicted"/>
<keyword evidence="2" id="KW-1185">Reference proteome</keyword>
<accession>A0A8X6F6B8</accession>
<protein>
    <submittedName>
        <fullName evidence="1">Uncharacterized protein</fullName>
    </submittedName>
</protein>
<sequence length="98" mass="10922">MEASSPTLTGHQSVRDVDANNVLGSIRHFGEGFHVTQILLVQHANVRSLENCDAQNRILIHNHTLHVMRNDALWNCDGKFLTPTPYSLNLTASDFLSV</sequence>
<gene>
    <name evidence="1" type="ORF">TNCT_617051</name>
</gene>
<comment type="caution">
    <text evidence="1">The sequence shown here is derived from an EMBL/GenBank/DDBJ whole genome shotgun (WGS) entry which is preliminary data.</text>
</comment>
<name>A0A8X6F6B8_TRICU</name>
<reference evidence="1" key="1">
    <citation type="submission" date="2020-07" db="EMBL/GenBank/DDBJ databases">
        <title>Multicomponent nature underlies the extraordinary mechanical properties of spider dragline silk.</title>
        <authorList>
            <person name="Kono N."/>
            <person name="Nakamura H."/>
            <person name="Mori M."/>
            <person name="Yoshida Y."/>
            <person name="Ohtoshi R."/>
            <person name="Malay A.D."/>
            <person name="Moran D.A.P."/>
            <person name="Tomita M."/>
            <person name="Numata K."/>
            <person name="Arakawa K."/>
        </authorList>
    </citation>
    <scope>NUCLEOTIDE SEQUENCE</scope>
</reference>
<dbReference type="AlphaFoldDB" id="A0A8X6F6B8"/>
<evidence type="ECO:0000313" key="1">
    <source>
        <dbReference type="EMBL" id="GFQ72203.1"/>
    </source>
</evidence>